<dbReference type="SMART" id="SM00380">
    <property type="entry name" value="AP2"/>
    <property type="match status" value="1"/>
</dbReference>
<feature type="domain" description="AP2/ERF" evidence="7">
    <location>
        <begin position="98"/>
        <end position="155"/>
    </location>
</feature>
<dbReference type="PROSITE" id="PS51032">
    <property type="entry name" value="AP2_ERF"/>
    <property type="match status" value="1"/>
</dbReference>
<organism evidence="8 9">
    <name type="scientific">Ceratopteris richardii</name>
    <name type="common">Triangle waterfern</name>
    <dbReference type="NCBI Taxonomy" id="49495"/>
    <lineage>
        <taxon>Eukaryota</taxon>
        <taxon>Viridiplantae</taxon>
        <taxon>Streptophyta</taxon>
        <taxon>Embryophyta</taxon>
        <taxon>Tracheophyta</taxon>
        <taxon>Polypodiopsida</taxon>
        <taxon>Polypodiidae</taxon>
        <taxon>Polypodiales</taxon>
        <taxon>Pteridineae</taxon>
        <taxon>Pteridaceae</taxon>
        <taxon>Parkerioideae</taxon>
        <taxon>Ceratopteris</taxon>
    </lineage>
</organism>
<keyword evidence="5" id="KW-0539">Nucleus</keyword>
<dbReference type="OrthoDB" id="10038011at2759"/>
<keyword evidence="2" id="KW-0805">Transcription regulation</keyword>
<dbReference type="GO" id="GO:0003700">
    <property type="term" value="F:DNA-binding transcription factor activity"/>
    <property type="evidence" value="ECO:0007669"/>
    <property type="project" value="InterPro"/>
</dbReference>
<dbReference type="PRINTS" id="PR00367">
    <property type="entry name" value="ETHRSPELEMNT"/>
</dbReference>
<keyword evidence="4" id="KW-0804">Transcription</keyword>
<dbReference type="AlphaFoldDB" id="A0A8T2VD99"/>
<dbReference type="Gene3D" id="3.30.730.10">
    <property type="entry name" value="AP2/ERF domain"/>
    <property type="match status" value="1"/>
</dbReference>
<proteinExistence type="predicted"/>
<keyword evidence="9" id="KW-1185">Reference proteome</keyword>
<evidence type="ECO:0000313" key="9">
    <source>
        <dbReference type="Proteomes" id="UP000825935"/>
    </source>
</evidence>
<accession>A0A8T2VD99</accession>
<evidence type="ECO:0000256" key="3">
    <source>
        <dbReference type="ARBA" id="ARBA00023125"/>
    </source>
</evidence>
<feature type="region of interest" description="Disordered" evidence="6">
    <location>
        <begin position="193"/>
        <end position="231"/>
    </location>
</feature>
<dbReference type="GO" id="GO:0005634">
    <property type="term" value="C:nucleus"/>
    <property type="evidence" value="ECO:0007669"/>
    <property type="project" value="UniProtKB-SubCell"/>
</dbReference>
<comment type="subcellular location">
    <subcellularLocation>
        <location evidence="1">Nucleus</location>
    </subcellularLocation>
</comment>
<dbReference type="InterPro" id="IPR036955">
    <property type="entry name" value="AP2/ERF_dom_sf"/>
</dbReference>
<name>A0A8T2VD99_CERRI</name>
<protein>
    <recommendedName>
        <fullName evidence="7">AP2/ERF domain-containing protein</fullName>
    </recommendedName>
</protein>
<dbReference type="PANTHER" id="PTHR31677:SF157">
    <property type="entry name" value="AP2_ERF DOMAIN-CONTAINING PROTEIN"/>
    <property type="match status" value="1"/>
</dbReference>
<evidence type="ECO:0000256" key="2">
    <source>
        <dbReference type="ARBA" id="ARBA00023015"/>
    </source>
</evidence>
<dbReference type="EMBL" id="CM035407">
    <property type="protein sequence ID" value="KAH7443954.1"/>
    <property type="molecule type" value="Genomic_DNA"/>
</dbReference>
<dbReference type="InterPro" id="IPR001471">
    <property type="entry name" value="AP2/ERF_dom"/>
</dbReference>
<evidence type="ECO:0000256" key="4">
    <source>
        <dbReference type="ARBA" id="ARBA00023163"/>
    </source>
</evidence>
<dbReference type="PANTHER" id="PTHR31677">
    <property type="entry name" value="AP2 DOMAIN CLASS TRANSCRIPTION FACTOR"/>
    <property type="match status" value="1"/>
</dbReference>
<dbReference type="SUPFAM" id="SSF54171">
    <property type="entry name" value="DNA-binding domain"/>
    <property type="match status" value="1"/>
</dbReference>
<keyword evidence="3" id="KW-0238">DNA-binding</keyword>
<evidence type="ECO:0000259" key="7">
    <source>
        <dbReference type="PROSITE" id="PS51032"/>
    </source>
</evidence>
<gene>
    <name evidence="8" type="ORF">KP509_02G058000</name>
</gene>
<dbReference type="Proteomes" id="UP000825935">
    <property type="component" value="Chromosome 2"/>
</dbReference>
<evidence type="ECO:0000256" key="6">
    <source>
        <dbReference type="SAM" id="MobiDB-lite"/>
    </source>
</evidence>
<comment type="caution">
    <text evidence="8">The sequence shown here is derived from an EMBL/GenBank/DDBJ whole genome shotgun (WGS) entry which is preliminary data.</text>
</comment>
<evidence type="ECO:0000313" key="8">
    <source>
        <dbReference type="EMBL" id="KAH7443954.1"/>
    </source>
</evidence>
<feature type="compositionally biased region" description="Polar residues" evidence="6">
    <location>
        <begin position="195"/>
        <end position="207"/>
    </location>
</feature>
<reference evidence="8" key="1">
    <citation type="submission" date="2021-08" db="EMBL/GenBank/DDBJ databases">
        <title>WGS assembly of Ceratopteris richardii.</title>
        <authorList>
            <person name="Marchant D.B."/>
            <person name="Chen G."/>
            <person name="Jenkins J."/>
            <person name="Shu S."/>
            <person name="Leebens-Mack J."/>
            <person name="Grimwood J."/>
            <person name="Schmutz J."/>
            <person name="Soltis P."/>
            <person name="Soltis D."/>
            <person name="Chen Z.-H."/>
        </authorList>
    </citation>
    <scope>NUCLEOTIDE SEQUENCE</scope>
    <source>
        <strain evidence="8">Whitten #5841</strain>
        <tissue evidence="8">Leaf</tissue>
    </source>
</reference>
<evidence type="ECO:0000256" key="5">
    <source>
        <dbReference type="ARBA" id="ARBA00023242"/>
    </source>
</evidence>
<dbReference type="FunFam" id="3.30.730.10:FF:000001">
    <property type="entry name" value="Ethylene-responsive transcription factor 2"/>
    <property type="match status" value="1"/>
</dbReference>
<evidence type="ECO:0000256" key="1">
    <source>
        <dbReference type="ARBA" id="ARBA00004123"/>
    </source>
</evidence>
<dbReference type="GO" id="GO:0003677">
    <property type="term" value="F:DNA binding"/>
    <property type="evidence" value="ECO:0007669"/>
    <property type="project" value="UniProtKB-KW"/>
</dbReference>
<dbReference type="InterPro" id="IPR016177">
    <property type="entry name" value="DNA-bd_dom_sf"/>
</dbReference>
<sequence length="285" mass="31071">MSSVKSCRGSCVGGRYPCPAEGLSTSSTLAVLGDTEATDPPLKLAQFRMEDTHGAGVSTSSKRRAVTHLKKNMQPCRRRKAQPPLMGTTDAAAAVEPHYRGVRKRPWGKFAAEIRDSSRNCRIWLGTFGTAEDAARAYDAAARALRGENARTNFPTACSSDTPIHGNCTSTNKESNSNVSQCCQVAAVRDRPDLQTAQPIQDSTTDLNLPLKKRKTPWPKSETQTNSYILHEEPLSCSSDYDSSSLVTSDEATPRERKLMPLLDLNLPPPLEYDSIQPSFLVAVS</sequence>
<dbReference type="Pfam" id="PF00847">
    <property type="entry name" value="AP2"/>
    <property type="match status" value="1"/>
</dbReference>
<dbReference type="CDD" id="cd00018">
    <property type="entry name" value="AP2"/>
    <property type="match status" value="1"/>
</dbReference>